<dbReference type="GO" id="GO:0003700">
    <property type="term" value="F:DNA-binding transcription factor activity"/>
    <property type="evidence" value="ECO:0007669"/>
    <property type="project" value="TreeGrafter"/>
</dbReference>
<gene>
    <name evidence="6" type="ORF">DFR67_103304</name>
</gene>
<dbReference type="Proteomes" id="UP000247591">
    <property type="component" value="Unassembled WGS sequence"/>
</dbReference>
<feature type="domain" description="HTH tetR-type" evidence="5">
    <location>
        <begin position="12"/>
        <end position="72"/>
    </location>
</feature>
<feature type="DNA-binding region" description="H-T-H motif" evidence="4">
    <location>
        <begin position="35"/>
        <end position="54"/>
    </location>
</feature>
<evidence type="ECO:0000256" key="3">
    <source>
        <dbReference type="ARBA" id="ARBA00023163"/>
    </source>
</evidence>
<dbReference type="PROSITE" id="PS50977">
    <property type="entry name" value="HTH_TETR_2"/>
    <property type="match status" value="1"/>
</dbReference>
<comment type="caution">
    <text evidence="6">The sequence shown here is derived from an EMBL/GenBank/DDBJ whole genome shotgun (WGS) entry which is preliminary data.</text>
</comment>
<dbReference type="AlphaFoldDB" id="A0A318RP64"/>
<evidence type="ECO:0000256" key="4">
    <source>
        <dbReference type="PROSITE-ProRule" id="PRU00335"/>
    </source>
</evidence>
<dbReference type="PANTHER" id="PTHR30055">
    <property type="entry name" value="HTH-TYPE TRANSCRIPTIONAL REGULATOR RUTR"/>
    <property type="match status" value="1"/>
</dbReference>
<name>A0A318RP64_WILLI</name>
<dbReference type="InterPro" id="IPR001647">
    <property type="entry name" value="HTH_TetR"/>
</dbReference>
<dbReference type="OrthoDB" id="5181477at2"/>
<proteinExistence type="predicted"/>
<accession>A0A318RP64</accession>
<keyword evidence="2 4" id="KW-0238">DNA-binding</keyword>
<dbReference type="Pfam" id="PF00440">
    <property type="entry name" value="TetR_N"/>
    <property type="match status" value="1"/>
</dbReference>
<keyword evidence="1" id="KW-0805">Transcription regulation</keyword>
<organism evidence="6 7">
    <name type="scientific">Williamsia limnetica</name>
    <dbReference type="NCBI Taxonomy" id="882452"/>
    <lineage>
        <taxon>Bacteria</taxon>
        <taxon>Bacillati</taxon>
        <taxon>Actinomycetota</taxon>
        <taxon>Actinomycetes</taxon>
        <taxon>Mycobacteriales</taxon>
        <taxon>Nocardiaceae</taxon>
        <taxon>Williamsia</taxon>
    </lineage>
</organism>
<dbReference type="SUPFAM" id="SSF46689">
    <property type="entry name" value="Homeodomain-like"/>
    <property type="match status" value="1"/>
</dbReference>
<dbReference type="GO" id="GO:0000976">
    <property type="term" value="F:transcription cis-regulatory region binding"/>
    <property type="evidence" value="ECO:0007669"/>
    <property type="project" value="TreeGrafter"/>
</dbReference>
<dbReference type="RefSeq" id="WP_110468585.1">
    <property type="nucleotide sequence ID" value="NZ_QJSP01000003.1"/>
</dbReference>
<keyword evidence="7" id="KW-1185">Reference proteome</keyword>
<dbReference type="EMBL" id="QJSP01000003">
    <property type="protein sequence ID" value="PYE19391.1"/>
    <property type="molecule type" value="Genomic_DNA"/>
</dbReference>
<protein>
    <submittedName>
        <fullName evidence="6">TetR family transcriptional regulator</fullName>
    </submittedName>
</protein>
<evidence type="ECO:0000313" key="6">
    <source>
        <dbReference type="EMBL" id="PYE19391.1"/>
    </source>
</evidence>
<sequence>MVPTTAPGVHATARRAELFDSLVRLFLSEGFAHLTLDEIAARLRCSKSTLYTLAGSKGDLVQAVTVHFFRAATAEVEGAVATADGTRARLTAYLTAVGAALAPASEQFMDDLAGYPPARDVYEHNTRAAADRVRDLIIEGAAAGDVRDVHAAFVADVATSVMVRIQQRSIKNAVGLDDSSAYLELAELLTTGIGPLPATS</sequence>
<evidence type="ECO:0000313" key="7">
    <source>
        <dbReference type="Proteomes" id="UP000247591"/>
    </source>
</evidence>
<dbReference type="Gene3D" id="1.10.357.10">
    <property type="entry name" value="Tetracycline Repressor, domain 2"/>
    <property type="match status" value="1"/>
</dbReference>
<dbReference type="InterPro" id="IPR009057">
    <property type="entry name" value="Homeodomain-like_sf"/>
</dbReference>
<dbReference type="Gene3D" id="1.10.10.60">
    <property type="entry name" value="Homeodomain-like"/>
    <property type="match status" value="1"/>
</dbReference>
<dbReference type="PANTHER" id="PTHR30055:SF234">
    <property type="entry name" value="HTH-TYPE TRANSCRIPTIONAL REGULATOR BETI"/>
    <property type="match status" value="1"/>
</dbReference>
<dbReference type="InterPro" id="IPR050109">
    <property type="entry name" value="HTH-type_TetR-like_transc_reg"/>
</dbReference>
<evidence type="ECO:0000256" key="2">
    <source>
        <dbReference type="ARBA" id="ARBA00023125"/>
    </source>
</evidence>
<evidence type="ECO:0000256" key="1">
    <source>
        <dbReference type="ARBA" id="ARBA00023015"/>
    </source>
</evidence>
<evidence type="ECO:0000259" key="5">
    <source>
        <dbReference type="PROSITE" id="PS50977"/>
    </source>
</evidence>
<reference evidence="6 7" key="1">
    <citation type="submission" date="2018-06" db="EMBL/GenBank/DDBJ databases">
        <title>Genomic Encyclopedia of Type Strains, Phase IV (KMG-IV): sequencing the most valuable type-strain genomes for metagenomic binning, comparative biology and taxonomic classification.</title>
        <authorList>
            <person name="Goeker M."/>
        </authorList>
    </citation>
    <scope>NUCLEOTIDE SEQUENCE [LARGE SCALE GENOMIC DNA]</scope>
    <source>
        <strain evidence="6 7">DSM 45521</strain>
    </source>
</reference>
<keyword evidence="3" id="KW-0804">Transcription</keyword>